<keyword evidence="6" id="KW-1048">Host nucleus</keyword>
<evidence type="ECO:0000313" key="15">
    <source>
        <dbReference type="EMBL" id="WOL23329.1"/>
    </source>
</evidence>
<dbReference type="SUPFAM" id="SSF56548">
    <property type="entry name" value="Conserved core of transcriptional regulatory protein vp16"/>
    <property type="match status" value="1"/>
</dbReference>
<proteinExistence type="inferred from homology"/>
<dbReference type="GO" id="GO:0006355">
    <property type="term" value="P:regulation of DNA-templated transcription"/>
    <property type="evidence" value="ECO:0007669"/>
    <property type="project" value="InterPro"/>
</dbReference>
<dbReference type="GO" id="GO:0003677">
    <property type="term" value="F:DNA binding"/>
    <property type="evidence" value="ECO:0007669"/>
    <property type="project" value="UniProtKB-KW"/>
</dbReference>
<dbReference type="InterPro" id="IPR003174">
    <property type="entry name" value="Alpha_TIF"/>
</dbReference>
<organism evidence="15">
    <name type="scientific">Anatid alphaherpesvirus 2</name>
    <dbReference type="NCBI Taxonomy" id="3080522"/>
    <lineage>
        <taxon>Viruses</taxon>
        <taxon>Duplodnaviria</taxon>
        <taxon>Heunggongvirae</taxon>
        <taxon>Peploviricota</taxon>
        <taxon>Herviviricetes</taxon>
        <taxon>Herpesvirales</taxon>
        <taxon>Orthoherpesviridae</taxon>
        <taxon>Alphaherpesvirinae</taxon>
    </lineage>
</organism>
<keyword evidence="8" id="KW-0946">Virion</keyword>
<evidence type="ECO:0000256" key="11">
    <source>
        <dbReference type="ARBA" id="ARBA00023163"/>
    </source>
</evidence>
<evidence type="ECO:0000256" key="3">
    <source>
        <dbReference type="ARBA" id="ARBA00004535"/>
    </source>
</evidence>
<name>A0AAU0K8H6_9ALPH</name>
<keyword evidence="5" id="KW-0597">Phosphoprotein</keyword>
<dbReference type="Pfam" id="PF02232">
    <property type="entry name" value="Alpha_TIF"/>
    <property type="match status" value="1"/>
</dbReference>
<feature type="region of interest" description="Disordered" evidence="14">
    <location>
        <begin position="402"/>
        <end position="442"/>
    </location>
</feature>
<evidence type="ECO:0000256" key="7">
    <source>
        <dbReference type="ARBA" id="ARBA00022580"/>
    </source>
</evidence>
<evidence type="ECO:0000256" key="14">
    <source>
        <dbReference type="SAM" id="MobiDB-lite"/>
    </source>
</evidence>
<dbReference type="GO" id="GO:0042025">
    <property type="term" value="C:host cell nucleus"/>
    <property type="evidence" value="ECO:0007669"/>
    <property type="project" value="UniProtKB-SubCell"/>
</dbReference>
<dbReference type="SMART" id="SM00814">
    <property type="entry name" value="Alpha_TIF"/>
    <property type="match status" value="1"/>
</dbReference>
<evidence type="ECO:0000256" key="4">
    <source>
        <dbReference type="ARBA" id="ARBA00010001"/>
    </source>
</evidence>
<keyword evidence="7" id="KW-0920">Virion tegument</keyword>
<evidence type="ECO:0000256" key="9">
    <source>
        <dbReference type="ARBA" id="ARBA00023015"/>
    </source>
</evidence>
<dbReference type="Gene3D" id="1.10.1290.10">
    <property type="entry name" value="Alpha trans-inducing (Alpha-TIF)"/>
    <property type="match status" value="1"/>
</dbReference>
<dbReference type="GO" id="GO:0019033">
    <property type="term" value="C:viral tegument"/>
    <property type="evidence" value="ECO:0007669"/>
    <property type="project" value="UniProtKB-SubCell"/>
</dbReference>
<accession>A0AAU0K8H6</accession>
<sequence length="442" mass="48838">MDEFYGPCELFAEIEAYSAAMGDAYGDEEAAESVLDFDESLLPDVDGTQPTYNPACAPFARKAALPPPSPAPPSALYTRLLRELDFPEGPTVLTLLEKMNADLFTCLPLNEHLYNEAKLLSVSPEEVLDAAAEDAPFPSYPPIDLNAHCSLDLPVPPDDEGELPAYVDAVQRFFVAEVEARERAYLAIFLGYCRAIALYIQRQAARDARTLRGRANADETRRRAVKAVGARYYREAARIAKTLYTHLYLSVVRETSSRLRATQAPKQNVFVYMRYEWMQERQFWCLFHPVIFNHGVVMVEGRALAPKDLRALNFIRAELGLPAIRCGLVEEPGVPLTETPDFSATSPRSSGFLIQCIRTKMDRYSKLHPATPPTSAALDHPYAKNADAVNYGSTVEGLLTEYPDPDKVLPGDPVVPPVVSSGERGIVYPAPSSSPRTPPDSP</sequence>
<comment type="subcellular location">
    <subcellularLocation>
        <location evidence="2">Host nucleus</location>
    </subcellularLocation>
    <subcellularLocation>
        <location evidence="3">Virion tegument</location>
    </subcellularLocation>
</comment>
<evidence type="ECO:0000256" key="13">
    <source>
        <dbReference type="ARBA" id="ARBA00033186"/>
    </source>
</evidence>
<keyword evidence="11" id="KW-0804">Transcription</keyword>
<evidence type="ECO:0000256" key="8">
    <source>
        <dbReference type="ARBA" id="ARBA00022844"/>
    </source>
</evidence>
<protein>
    <recommendedName>
        <fullName evidence="12">Alpha trans-inducing protein</fullName>
    </recommendedName>
    <alternativeName>
        <fullName evidence="13">Alpha-TIF</fullName>
    </alternativeName>
</protein>
<comment type="similarity">
    <text evidence="4">Belongs to the herpesviridae tegument protein VP16 protein family.</text>
</comment>
<keyword evidence="9" id="KW-0805">Transcription regulation</keyword>
<evidence type="ECO:0000256" key="2">
    <source>
        <dbReference type="ARBA" id="ARBA00004147"/>
    </source>
</evidence>
<evidence type="ECO:0000256" key="1">
    <source>
        <dbReference type="ARBA" id="ARBA00002794"/>
    </source>
</evidence>
<evidence type="ECO:0000256" key="5">
    <source>
        <dbReference type="ARBA" id="ARBA00022553"/>
    </source>
</evidence>
<evidence type="ECO:0000256" key="10">
    <source>
        <dbReference type="ARBA" id="ARBA00023125"/>
    </source>
</evidence>
<dbReference type="InterPro" id="IPR036538">
    <property type="entry name" value="Alpha_TIF_sf"/>
</dbReference>
<comment type="function">
    <text evidence="1">May play a role in the aggregation of tegument proteins around nucleocapsids during virus morphogenesis.</text>
</comment>
<keyword evidence="10" id="KW-0238">DNA-binding</keyword>
<evidence type="ECO:0000256" key="6">
    <source>
        <dbReference type="ARBA" id="ARBA00022562"/>
    </source>
</evidence>
<reference evidence="15" key="1">
    <citation type="submission" date="2024-06" db="EMBL/GenBank/DDBJ databases">
        <title>Multidecadal high mortality disease events in Australian domestic geese associated with an alphaherpesvirus, designated Anatid alphaherpesvirus 2.</title>
        <authorList>
            <person name="Kelly-Bosma M."/>
            <person name="Neave M.J."/>
        </authorList>
    </citation>
    <scope>NUCLEOTIDE SEQUENCE</scope>
    <source>
        <strain evidence="15">ACDP 22-00165</strain>
    </source>
</reference>
<dbReference type="EMBL" id="OR540300">
    <property type="protein sequence ID" value="WOL23329.1"/>
    <property type="molecule type" value="Genomic_DNA"/>
</dbReference>
<evidence type="ECO:0000256" key="12">
    <source>
        <dbReference type="ARBA" id="ARBA00030037"/>
    </source>
</evidence>